<accession>A0A2S0K1J4</accession>
<dbReference type="EMBL" id="CP019980">
    <property type="protein sequence ID" value="AVK97260.1"/>
    <property type="molecule type" value="Genomic_DNA"/>
</dbReference>
<gene>
    <name evidence="1" type="ORF">LS41612_13820</name>
    <name evidence="2" type="ORF">NCTC10338_01933</name>
</gene>
<evidence type="ECO:0000313" key="3">
    <source>
        <dbReference type="Proteomes" id="UP000238825"/>
    </source>
</evidence>
<dbReference type="RefSeq" id="WP_024363569.1">
    <property type="nucleotide sequence ID" value="NZ_BJNS01000001.1"/>
</dbReference>
<dbReference type="AlphaFoldDB" id="A0A2S0K1J4"/>
<organism evidence="1 3">
    <name type="scientific">Lysinibacillus sphaericus</name>
    <name type="common">Bacillus sphaericus</name>
    <dbReference type="NCBI Taxonomy" id="1421"/>
    <lineage>
        <taxon>Bacteria</taxon>
        <taxon>Bacillati</taxon>
        <taxon>Bacillota</taxon>
        <taxon>Bacilli</taxon>
        <taxon>Bacillales</taxon>
        <taxon>Bacillaceae</taxon>
        <taxon>Lysinibacillus</taxon>
    </lineage>
</organism>
<dbReference type="Pfam" id="PF11148">
    <property type="entry name" value="DUF2922"/>
    <property type="match status" value="1"/>
</dbReference>
<dbReference type="InterPro" id="IPR021321">
    <property type="entry name" value="DUF2922"/>
</dbReference>
<reference evidence="2 4" key="2">
    <citation type="submission" date="2018-06" db="EMBL/GenBank/DDBJ databases">
        <authorList>
            <consortium name="Pathogen Informatics"/>
            <person name="Doyle S."/>
        </authorList>
    </citation>
    <scope>NUCLEOTIDE SEQUENCE [LARGE SCALE GENOMIC DNA]</scope>
    <source>
        <strain evidence="2 4">NCTC10338</strain>
    </source>
</reference>
<proteinExistence type="predicted"/>
<dbReference type="EMBL" id="UFSZ01000001">
    <property type="protein sequence ID" value="SUV16848.1"/>
    <property type="molecule type" value="Genomic_DNA"/>
</dbReference>
<dbReference type="Proteomes" id="UP000238825">
    <property type="component" value="Chromosome"/>
</dbReference>
<dbReference type="GeneID" id="48277274"/>
<sequence>MAKVLELQFHTALGKTATIAIDAPKPHVTSAEIQQVMQTIIMSNVFGGQAGAFVGIKGARMIDRQVSAFNMNE</sequence>
<dbReference type="Proteomes" id="UP000255295">
    <property type="component" value="Unassembled WGS sequence"/>
</dbReference>
<name>A0A2S0K1J4_LYSSH</name>
<protein>
    <submittedName>
        <fullName evidence="2">Protein of uncharacterized function (DUF2922)</fullName>
    </submittedName>
</protein>
<evidence type="ECO:0000313" key="2">
    <source>
        <dbReference type="EMBL" id="SUV16848.1"/>
    </source>
</evidence>
<reference evidence="1 3" key="1">
    <citation type="submission" date="2017-03" db="EMBL/GenBank/DDBJ databases">
        <title>The whole genome sequencing and assembly of Lysinibacillus sphaericus DSM 28T strain.</title>
        <authorList>
            <person name="Lee Y.-J."/>
            <person name="Yi H."/>
            <person name="Bahn Y.-S."/>
            <person name="Kim J.F."/>
            <person name="Lee D.-W."/>
        </authorList>
    </citation>
    <scope>NUCLEOTIDE SEQUENCE [LARGE SCALE GENOMIC DNA]</scope>
    <source>
        <strain evidence="1 3">DSM 28</strain>
    </source>
</reference>
<evidence type="ECO:0000313" key="1">
    <source>
        <dbReference type="EMBL" id="AVK97260.1"/>
    </source>
</evidence>
<evidence type="ECO:0000313" key="4">
    <source>
        <dbReference type="Proteomes" id="UP000255295"/>
    </source>
</evidence>